<dbReference type="SUPFAM" id="SSF53807">
    <property type="entry name" value="Helical backbone' metal receptor"/>
    <property type="match status" value="1"/>
</dbReference>
<dbReference type="EMBL" id="BMDD01000002">
    <property type="protein sequence ID" value="GGH78300.1"/>
    <property type="molecule type" value="Genomic_DNA"/>
</dbReference>
<keyword evidence="10" id="KW-1185">Reference proteome</keyword>
<dbReference type="InterPro" id="IPR002491">
    <property type="entry name" value="ABC_transptr_periplasmic_BD"/>
</dbReference>
<evidence type="ECO:0000256" key="2">
    <source>
        <dbReference type="ARBA" id="ARBA00008814"/>
    </source>
</evidence>
<evidence type="ECO:0000256" key="6">
    <source>
        <dbReference type="SAM" id="MobiDB-lite"/>
    </source>
</evidence>
<dbReference type="InterPro" id="IPR051313">
    <property type="entry name" value="Bact_iron-sidero_bind"/>
</dbReference>
<dbReference type="PANTHER" id="PTHR30532:SF1">
    <property type="entry name" value="IRON(3+)-HYDROXAMATE-BINDING PROTEIN FHUD"/>
    <property type="match status" value="1"/>
</dbReference>
<evidence type="ECO:0000256" key="7">
    <source>
        <dbReference type="SAM" id="SignalP"/>
    </source>
</evidence>
<dbReference type="PROSITE" id="PS50983">
    <property type="entry name" value="FE_B12_PBP"/>
    <property type="match status" value="1"/>
</dbReference>
<accession>A0ABQ1ZTK4</accession>
<evidence type="ECO:0000259" key="8">
    <source>
        <dbReference type="PROSITE" id="PS50983"/>
    </source>
</evidence>
<proteinExistence type="inferred from homology"/>
<evidence type="ECO:0000256" key="3">
    <source>
        <dbReference type="ARBA" id="ARBA00022448"/>
    </source>
</evidence>
<evidence type="ECO:0000256" key="1">
    <source>
        <dbReference type="ARBA" id="ARBA00004196"/>
    </source>
</evidence>
<gene>
    <name evidence="9" type="ORF">GCM10007362_23390</name>
</gene>
<comment type="subcellular location">
    <subcellularLocation>
        <location evidence="1">Cell envelope</location>
    </subcellularLocation>
</comment>
<evidence type="ECO:0000313" key="9">
    <source>
        <dbReference type="EMBL" id="GGH78300.1"/>
    </source>
</evidence>
<keyword evidence="5" id="KW-0175">Coiled coil</keyword>
<keyword evidence="3" id="KW-0813">Transport</keyword>
<sequence>MKRQKWVMTIGMLALLLIIAACGGSAQPAKVAEADQAATTQSAPVAETESEAAPQTRTVSTAKGDIDIPADPQRVIGLSVVYPDFLYALDIIPVAVQNYHEELPTYLRDPLKDTIKMGISRTPDFEAILAAQPDLILAPTWWSEADYDQLSKIAPTVLLPERDNWQDELRDIAEVFDRADKAEQVISDLDAKKEQAAKELDELAGDQTVMYMRVMAKEIVISGENIDRGNLIHKQLGLNPVPDFPQTESTMSISLEKLPDYDADHIIVQLDNDGPEVKERFDEILSSSLWQGMTAVKNDHIHTVNDREWFNVGMSPLADSNAIDDVLGFFK</sequence>
<dbReference type="PANTHER" id="PTHR30532">
    <property type="entry name" value="IRON III DICITRATE-BINDING PERIPLASMIC PROTEIN"/>
    <property type="match status" value="1"/>
</dbReference>
<dbReference type="Proteomes" id="UP000605427">
    <property type="component" value="Unassembled WGS sequence"/>
</dbReference>
<feature type="coiled-coil region" evidence="5">
    <location>
        <begin position="179"/>
        <end position="206"/>
    </location>
</feature>
<dbReference type="RefSeq" id="WP_172247322.1">
    <property type="nucleotide sequence ID" value="NZ_BMDD01000002.1"/>
</dbReference>
<comment type="caution">
    <text evidence="9">The sequence shown here is derived from an EMBL/GenBank/DDBJ whole genome shotgun (WGS) entry which is preliminary data.</text>
</comment>
<keyword evidence="4 7" id="KW-0732">Signal</keyword>
<evidence type="ECO:0000256" key="4">
    <source>
        <dbReference type="ARBA" id="ARBA00022729"/>
    </source>
</evidence>
<protein>
    <submittedName>
        <fullName evidence="9">Ferrichrome ABC transporter substrate-binding protein</fullName>
    </submittedName>
</protein>
<feature type="signal peptide" evidence="7">
    <location>
        <begin position="1"/>
        <end position="26"/>
    </location>
</feature>
<comment type="similarity">
    <text evidence="2">Belongs to the bacterial solute-binding protein 8 family.</text>
</comment>
<name>A0ABQ1ZTK4_9BACL</name>
<dbReference type="PROSITE" id="PS51257">
    <property type="entry name" value="PROKAR_LIPOPROTEIN"/>
    <property type="match status" value="1"/>
</dbReference>
<feature type="domain" description="Fe/B12 periplasmic-binding" evidence="8">
    <location>
        <begin position="74"/>
        <end position="331"/>
    </location>
</feature>
<evidence type="ECO:0000313" key="10">
    <source>
        <dbReference type="Proteomes" id="UP000605427"/>
    </source>
</evidence>
<organism evidence="9 10">
    <name type="scientific">Saccharibacillus endophyticus</name>
    <dbReference type="NCBI Taxonomy" id="2060666"/>
    <lineage>
        <taxon>Bacteria</taxon>
        <taxon>Bacillati</taxon>
        <taxon>Bacillota</taxon>
        <taxon>Bacilli</taxon>
        <taxon>Bacillales</taxon>
        <taxon>Paenibacillaceae</taxon>
        <taxon>Saccharibacillus</taxon>
    </lineage>
</organism>
<feature type="chain" id="PRO_5046497147" evidence="7">
    <location>
        <begin position="27"/>
        <end position="331"/>
    </location>
</feature>
<dbReference type="Gene3D" id="3.40.50.1980">
    <property type="entry name" value="Nitrogenase molybdenum iron protein domain"/>
    <property type="match status" value="2"/>
</dbReference>
<evidence type="ECO:0000256" key="5">
    <source>
        <dbReference type="SAM" id="Coils"/>
    </source>
</evidence>
<feature type="region of interest" description="Disordered" evidence="6">
    <location>
        <begin position="40"/>
        <end position="65"/>
    </location>
</feature>
<dbReference type="Pfam" id="PF01497">
    <property type="entry name" value="Peripla_BP_2"/>
    <property type="match status" value="1"/>
</dbReference>
<reference evidence="10" key="1">
    <citation type="journal article" date="2019" name="Int. J. Syst. Evol. Microbiol.">
        <title>The Global Catalogue of Microorganisms (GCM) 10K type strain sequencing project: providing services to taxonomists for standard genome sequencing and annotation.</title>
        <authorList>
            <consortium name="The Broad Institute Genomics Platform"/>
            <consortium name="The Broad Institute Genome Sequencing Center for Infectious Disease"/>
            <person name="Wu L."/>
            <person name="Ma J."/>
        </authorList>
    </citation>
    <scope>NUCLEOTIDE SEQUENCE [LARGE SCALE GENOMIC DNA]</scope>
    <source>
        <strain evidence="10">CCM 8702</strain>
    </source>
</reference>